<dbReference type="PANTHER" id="PTHR34875">
    <property type="entry name" value="UPF0237 PROTEIN MJ1558"/>
    <property type="match status" value="1"/>
</dbReference>
<dbReference type="InterPro" id="IPR016867">
    <property type="entry name" value="GcvR"/>
</dbReference>
<dbReference type="GO" id="GO:0005737">
    <property type="term" value="C:cytoplasm"/>
    <property type="evidence" value="ECO:0007669"/>
    <property type="project" value="UniProtKB-SubCell"/>
</dbReference>
<evidence type="ECO:0000313" key="4">
    <source>
        <dbReference type="EMBL" id="TDW62152.1"/>
    </source>
</evidence>
<dbReference type="InterPro" id="IPR045865">
    <property type="entry name" value="ACT-like_dom_sf"/>
</dbReference>
<dbReference type="RefSeq" id="WP_094276638.1">
    <property type="nucleotide sequence ID" value="NZ_JBLWZI010000004.1"/>
</dbReference>
<dbReference type="Gene3D" id="3.30.70.260">
    <property type="match status" value="2"/>
</dbReference>
<reference evidence="3 5" key="1">
    <citation type="submission" date="2017-08" db="EMBL/GenBank/DDBJ databases">
        <title>Draft Genome Sequence of the Marine Bacterium Oceanimonas baumannii ATCC 700832.</title>
        <authorList>
            <person name="Mcclelland W.D."/>
            <person name="Brennan M.A."/>
            <person name="Trachtenberg A.M."/>
            <person name="Maclea K.S."/>
        </authorList>
    </citation>
    <scope>NUCLEOTIDE SEQUENCE [LARGE SCALE GENOMIC DNA]</scope>
    <source>
        <strain evidence="3 5">ATCC 700832</strain>
    </source>
</reference>
<dbReference type="OrthoDB" id="12860at2"/>
<dbReference type="GO" id="GO:0006355">
    <property type="term" value="P:regulation of DNA-templated transcription"/>
    <property type="evidence" value="ECO:0007669"/>
    <property type="project" value="UniProtKB-UniRule"/>
</dbReference>
<sequence>MKTLVATLIGPDKTGLVRQLAALVRQHHGSWQGSAMSELAGYFAGIVEIRVPAEHSAALEKALASLPDFQVQLVEGKSPSPQGQQLRLTVTANDRVGILDEVTDIINSLNINVKSLKTDSHPAPVTGIALFEAQSTLTLPHGQTLGDLQQRLEALSDDLVVDIELT</sequence>
<accession>A0A235CQC7</accession>
<dbReference type="Proteomes" id="UP000295058">
    <property type="component" value="Unassembled WGS sequence"/>
</dbReference>
<keyword evidence="1" id="KW-0678">Repressor</keyword>
<comment type="subcellular location">
    <subcellularLocation>
        <location evidence="1">Cytoplasm</location>
    </subcellularLocation>
</comment>
<dbReference type="PIRSF" id="PIRSF028103">
    <property type="entry name" value="GcvR"/>
    <property type="match status" value="1"/>
</dbReference>
<evidence type="ECO:0000259" key="2">
    <source>
        <dbReference type="PROSITE" id="PS51671"/>
    </source>
</evidence>
<dbReference type="InterPro" id="IPR050990">
    <property type="entry name" value="UPF0237/GcvR_regulator"/>
</dbReference>
<name>A0A235CQC7_9GAMM</name>
<dbReference type="AlphaFoldDB" id="A0A235CQC7"/>
<gene>
    <name evidence="3" type="ORF">B6S09_01030</name>
    <name evidence="4" type="ORF">LY04_00204</name>
</gene>
<dbReference type="CDD" id="cd04869">
    <property type="entry name" value="ACT_GcvR_2"/>
    <property type="match status" value="1"/>
</dbReference>
<comment type="caution">
    <text evidence="3">The sequence shown here is derived from an EMBL/GenBank/DDBJ whole genome shotgun (WGS) entry which is preliminary data.</text>
</comment>
<keyword evidence="1" id="KW-0804">Transcription</keyword>
<evidence type="ECO:0000313" key="5">
    <source>
        <dbReference type="Proteomes" id="UP000243640"/>
    </source>
</evidence>
<reference evidence="4 6" key="2">
    <citation type="submission" date="2019-03" db="EMBL/GenBank/DDBJ databases">
        <title>Genomic Encyclopedia of Archaeal and Bacterial Type Strains, Phase II (KMG-II): from individual species to whole genera.</title>
        <authorList>
            <person name="Goeker M."/>
        </authorList>
    </citation>
    <scope>NUCLEOTIDE SEQUENCE [LARGE SCALE GENOMIC DNA]</scope>
    <source>
        <strain evidence="4 6">DSM 15594</strain>
    </source>
</reference>
<organism evidence="3 5">
    <name type="scientific">Oceanimonas baumannii</name>
    <dbReference type="NCBI Taxonomy" id="129578"/>
    <lineage>
        <taxon>Bacteria</taxon>
        <taxon>Pseudomonadati</taxon>
        <taxon>Pseudomonadota</taxon>
        <taxon>Gammaproteobacteria</taxon>
        <taxon>Aeromonadales</taxon>
        <taxon>Aeromonadaceae</taxon>
        <taxon>Oceanimonas</taxon>
    </lineage>
</organism>
<protein>
    <recommendedName>
        <fullName evidence="1">Glycine cleavage system transcriptional repressor</fullName>
    </recommendedName>
</protein>
<evidence type="ECO:0000256" key="1">
    <source>
        <dbReference type="PIRNR" id="PIRNR028103"/>
    </source>
</evidence>
<feature type="domain" description="ACT" evidence="2">
    <location>
        <begin position="87"/>
        <end position="166"/>
    </location>
</feature>
<evidence type="ECO:0000313" key="6">
    <source>
        <dbReference type="Proteomes" id="UP000295058"/>
    </source>
</evidence>
<dbReference type="Pfam" id="PF13740">
    <property type="entry name" value="ACT_6"/>
    <property type="match status" value="1"/>
</dbReference>
<proteinExistence type="predicted"/>
<evidence type="ECO:0000313" key="3">
    <source>
        <dbReference type="EMBL" id="OYD26197.1"/>
    </source>
</evidence>
<dbReference type="EMBL" id="SODO01000001">
    <property type="protein sequence ID" value="TDW62152.1"/>
    <property type="molecule type" value="Genomic_DNA"/>
</dbReference>
<dbReference type="Pfam" id="PF13291">
    <property type="entry name" value="ACT_4"/>
    <property type="match status" value="1"/>
</dbReference>
<dbReference type="PROSITE" id="PS51671">
    <property type="entry name" value="ACT"/>
    <property type="match status" value="1"/>
</dbReference>
<dbReference type="EMBL" id="NQJF01000001">
    <property type="protein sequence ID" value="OYD26197.1"/>
    <property type="molecule type" value="Genomic_DNA"/>
</dbReference>
<dbReference type="InterPro" id="IPR002912">
    <property type="entry name" value="ACT_dom"/>
</dbReference>
<dbReference type="SUPFAM" id="SSF55021">
    <property type="entry name" value="ACT-like"/>
    <property type="match status" value="2"/>
</dbReference>
<dbReference type="Proteomes" id="UP000243640">
    <property type="component" value="Unassembled WGS sequence"/>
</dbReference>
<keyword evidence="1" id="KW-0963">Cytoplasm</keyword>
<keyword evidence="6" id="KW-1185">Reference proteome</keyword>
<dbReference type="PANTHER" id="PTHR34875:SF6">
    <property type="entry name" value="UPF0237 PROTEIN MJ1558"/>
    <property type="match status" value="1"/>
</dbReference>